<keyword evidence="7 17" id="KW-0378">Hydrolase</keyword>
<dbReference type="KEGG" id="glt:GlitD10_0333"/>
<evidence type="ECO:0000313" key="19">
    <source>
        <dbReference type="Proteomes" id="UP000180235"/>
    </source>
</evidence>
<evidence type="ECO:0000256" key="7">
    <source>
        <dbReference type="ARBA" id="ARBA00022801"/>
    </source>
</evidence>
<dbReference type="PANTHER" id="PTHR30622:SF4">
    <property type="entry name" value="UNDECAPRENYL-DIPHOSPHATASE"/>
    <property type="match status" value="1"/>
</dbReference>
<dbReference type="GO" id="GO:0009252">
    <property type="term" value="P:peptidoglycan biosynthetic process"/>
    <property type="evidence" value="ECO:0007669"/>
    <property type="project" value="UniProtKB-KW"/>
</dbReference>
<dbReference type="RefSeq" id="WP_071453347.1">
    <property type="nucleotide sequence ID" value="NZ_CP017675.1"/>
</dbReference>
<dbReference type="PANTHER" id="PTHR30622">
    <property type="entry name" value="UNDECAPRENYL-DIPHOSPHATASE"/>
    <property type="match status" value="1"/>
</dbReference>
<keyword evidence="10 17" id="KW-1133">Transmembrane helix</keyword>
<evidence type="ECO:0000256" key="6">
    <source>
        <dbReference type="ARBA" id="ARBA00022692"/>
    </source>
</evidence>
<dbReference type="HAMAP" id="MF_01006">
    <property type="entry name" value="Undec_diphosphatase"/>
    <property type="match status" value="1"/>
</dbReference>
<comment type="similarity">
    <text evidence="2 17">Belongs to the UppP family.</text>
</comment>
<proteinExistence type="inferred from homology"/>
<sequence length="289" mass="31374">MSDGWGGVWPVLLASTPAIPTWWQAIILGFIQGATEFLPISSIAHLRIIPAFLGWPDFGVSFSAVIQLGSLVALLGYFRRDLRQVGQGFVQAVRKRQWQSLPVRLVIGIGAGSLPILVAGVLIKFTVGSPPRGLPVIAAALIGLGLLLAWAERVGSRSRGMEDIRIRDGIGVGFTQALALIPGVSRSGATLTGGLLLGLERPAAARFSFLLGIPALFLAGIVELVTEIELTTESLVSVFWGTLSALIFSYWAIDFLLKFLQRHSTQVFIIYRIVLGMIILIGWNWGYWR</sequence>
<keyword evidence="13 17" id="KW-0961">Cell wall biogenesis/degradation</keyword>
<keyword evidence="8 17" id="KW-0133">Cell shape</keyword>
<reference evidence="18 19" key="1">
    <citation type="submission" date="2016-10" db="EMBL/GenBank/DDBJ databases">
        <title>Description of Gloeomargarita lithophora gen. nov., sp. nov., a thylakoid-bearing basal-branching cyanobacterium with intracellular carbonates, and proposal for Gloeomargaritales ord. nov.</title>
        <authorList>
            <person name="Moreira D."/>
            <person name="Tavera R."/>
            <person name="Benzerara K."/>
            <person name="Skouri-Panet F."/>
            <person name="Couradeau E."/>
            <person name="Gerard E."/>
            <person name="Loussert C."/>
            <person name="Novelo E."/>
            <person name="Zivanovic Y."/>
            <person name="Lopez-Garcia P."/>
        </authorList>
    </citation>
    <scope>NUCLEOTIDE SEQUENCE [LARGE SCALE GENOMIC DNA]</scope>
    <source>
        <strain evidence="18 19">D10</strain>
    </source>
</reference>
<dbReference type="EMBL" id="CP017675">
    <property type="protein sequence ID" value="APB32641.1"/>
    <property type="molecule type" value="Genomic_DNA"/>
</dbReference>
<comment type="subcellular location">
    <subcellularLocation>
        <location evidence="1 17">Cell membrane</location>
        <topology evidence="1 17">Multi-pass membrane protein</topology>
    </subcellularLocation>
</comment>
<evidence type="ECO:0000256" key="13">
    <source>
        <dbReference type="ARBA" id="ARBA00023316"/>
    </source>
</evidence>
<comment type="function">
    <text evidence="17">Catalyzes the dephosphorylation of undecaprenyl diphosphate (UPP). Confers resistance to bacitracin.</text>
</comment>
<keyword evidence="19" id="KW-1185">Reference proteome</keyword>
<dbReference type="GO" id="GO:0008360">
    <property type="term" value="P:regulation of cell shape"/>
    <property type="evidence" value="ECO:0007669"/>
    <property type="project" value="UniProtKB-KW"/>
</dbReference>
<name>A0A1J0A9R8_9CYAN</name>
<evidence type="ECO:0000256" key="8">
    <source>
        <dbReference type="ARBA" id="ARBA00022960"/>
    </source>
</evidence>
<dbReference type="AlphaFoldDB" id="A0A1J0A9R8"/>
<dbReference type="OrthoDB" id="9808289at2"/>
<keyword evidence="6 17" id="KW-0812">Transmembrane</keyword>
<dbReference type="GO" id="GO:0046677">
    <property type="term" value="P:response to antibiotic"/>
    <property type="evidence" value="ECO:0007669"/>
    <property type="project" value="UniProtKB-UniRule"/>
</dbReference>
<evidence type="ECO:0000256" key="2">
    <source>
        <dbReference type="ARBA" id="ARBA00010621"/>
    </source>
</evidence>
<evidence type="ECO:0000256" key="1">
    <source>
        <dbReference type="ARBA" id="ARBA00004651"/>
    </source>
</evidence>
<organism evidence="18 19">
    <name type="scientific">Gloeomargarita lithophora Alchichica-D10</name>
    <dbReference type="NCBI Taxonomy" id="1188229"/>
    <lineage>
        <taxon>Bacteria</taxon>
        <taxon>Bacillati</taxon>
        <taxon>Cyanobacteriota</taxon>
        <taxon>Cyanophyceae</taxon>
        <taxon>Gloeomargaritales</taxon>
        <taxon>Gloeomargaritaceae</taxon>
        <taxon>Gloeomargarita</taxon>
    </lineage>
</organism>
<evidence type="ECO:0000256" key="12">
    <source>
        <dbReference type="ARBA" id="ARBA00023251"/>
    </source>
</evidence>
<evidence type="ECO:0000313" key="18">
    <source>
        <dbReference type="EMBL" id="APB32641.1"/>
    </source>
</evidence>
<evidence type="ECO:0000256" key="14">
    <source>
        <dbReference type="ARBA" id="ARBA00032707"/>
    </source>
</evidence>
<keyword evidence="5 17" id="KW-1003">Cell membrane</keyword>
<protein>
    <recommendedName>
        <fullName evidence="4 17">Undecaprenyl-diphosphatase</fullName>
        <ecNumber evidence="3 17">3.6.1.27</ecNumber>
    </recommendedName>
    <alternativeName>
        <fullName evidence="15 17">Bacitracin resistance protein</fullName>
    </alternativeName>
    <alternativeName>
        <fullName evidence="14 17">Undecaprenyl pyrophosphate phosphatase</fullName>
    </alternativeName>
</protein>
<dbReference type="EC" id="3.6.1.27" evidence="3 17"/>
<evidence type="ECO:0000256" key="3">
    <source>
        <dbReference type="ARBA" id="ARBA00012374"/>
    </source>
</evidence>
<comment type="catalytic activity">
    <reaction evidence="16 17">
        <text>di-trans,octa-cis-undecaprenyl diphosphate + H2O = di-trans,octa-cis-undecaprenyl phosphate + phosphate + H(+)</text>
        <dbReference type="Rhea" id="RHEA:28094"/>
        <dbReference type="ChEBI" id="CHEBI:15377"/>
        <dbReference type="ChEBI" id="CHEBI:15378"/>
        <dbReference type="ChEBI" id="CHEBI:43474"/>
        <dbReference type="ChEBI" id="CHEBI:58405"/>
        <dbReference type="ChEBI" id="CHEBI:60392"/>
        <dbReference type="EC" id="3.6.1.27"/>
    </reaction>
</comment>
<gene>
    <name evidence="18" type="primary">bacA</name>
    <name evidence="17" type="synonym">uppP</name>
    <name evidence="18" type="ORF">GlitD10_0333</name>
</gene>
<feature type="transmembrane region" description="Helical" evidence="17">
    <location>
        <begin position="58"/>
        <end position="78"/>
    </location>
</feature>
<evidence type="ECO:0000256" key="4">
    <source>
        <dbReference type="ARBA" id="ARBA00021581"/>
    </source>
</evidence>
<keyword evidence="9 17" id="KW-0573">Peptidoglycan synthesis</keyword>
<evidence type="ECO:0000256" key="17">
    <source>
        <dbReference type="HAMAP-Rule" id="MF_01006"/>
    </source>
</evidence>
<dbReference type="GO" id="GO:0050380">
    <property type="term" value="F:undecaprenyl-diphosphatase activity"/>
    <property type="evidence" value="ECO:0007669"/>
    <property type="project" value="UniProtKB-UniRule"/>
</dbReference>
<comment type="miscellaneous">
    <text evidence="17">Bacitracin is thought to be involved in the inhibition of peptidoglycan synthesis by sequestering undecaprenyl diphosphate, thereby reducing the pool of lipid carrier available.</text>
</comment>
<evidence type="ECO:0000256" key="11">
    <source>
        <dbReference type="ARBA" id="ARBA00023136"/>
    </source>
</evidence>
<dbReference type="InterPro" id="IPR003824">
    <property type="entry name" value="UppP"/>
</dbReference>
<feature type="transmembrane region" description="Helical" evidence="17">
    <location>
        <begin position="269"/>
        <end position="288"/>
    </location>
</feature>
<dbReference type="STRING" id="1188229.GlitD10_0333"/>
<evidence type="ECO:0000256" key="15">
    <source>
        <dbReference type="ARBA" id="ARBA00032932"/>
    </source>
</evidence>
<dbReference type="NCBIfam" id="TIGR00753">
    <property type="entry name" value="undec_PP_bacA"/>
    <property type="match status" value="1"/>
</dbReference>
<evidence type="ECO:0000256" key="10">
    <source>
        <dbReference type="ARBA" id="ARBA00022989"/>
    </source>
</evidence>
<keyword evidence="11 17" id="KW-0472">Membrane</keyword>
<keyword evidence="12 17" id="KW-0046">Antibiotic resistance</keyword>
<dbReference type="GO" id="GO:0005886">
    <property type="term" value="C:plasma membrane"/>
    <property type="evidence" value="ECO:0007669"/>
    <property type="project" value="UniProtKB-SubCell"/>
</dbReference>
<evidence type="ECO:0000256" key="5">
    <source>
        <dbReference type="ARBA" id="ARBA00022475"/>
    </source>
</evidence>
<dbReference type="NCBIfam" id="NF001394">
    <property type="entry name" value="PRK00281.2-5"/>
    <property type="match status" value="1"/>
</dbReference>
<dbReference type="GO" id="GO:0071555">
    <property type="term" value="P:cell wall organization"/>
    <property type="evidence" value="ECO:0007669"/>
    <property type="project" value="UniProtKB-KW"/>
</dbReference>
<feature type="transmembrane region" description="Helical" evidence="17">
    <location>
        <begin position="207"/>
        <end position="226"/>
    </location>
</feature>
<dbReference type="Pfam" id="PF02673">
    <property type="entry name" value="BacA"/>
    <property type="match status" value="1"/>
</dbReference>
<accession>A0A1J0A9R8</accession>
<evidence type="ECO:0000256" key="16">
    <source>
        <dbReference type="ARBA" id="ARBA00047594"/>
    </source>
</evidence>
<feature type="transmembrane region" description="Helical" evidence="17">
    <location>
        <begin position="238"/>
        <end position="257"/>
    </location>
</feature>
<evidence type="ECO:0000256" key="9">
    <source>
        <dbReference type="ARBA" id="ARBA00022984"/>
    </source>
</evidence>
<feature type="transmembrane region" description="Helical" evidence="17">
    <location>
        <begin position="133"/>
        <end position="151"/>
    </location>
</feature>
<dbReference type="Proteomes" id="UP000180235">
    <property type="component" value="Chromosome"/>
</dbReference>
<feature type="transmembrane region" description="Helical" evidence="17">
    <location>
        <begin position="105"/>
        <end position="127"/>
    </location>
</feature>